<keyword evidence="3" id="KW-1133">Transmembrane helix</keyword>
<evidence type="ECO:0000313" key="6">
    <source>
        <dbReference type="Proteomes" id="UP000254571"/>
    </source>
</evidence>
<dbReference type="GO" id="GO:0000160">
    <property type="term" value="P:phosphorelay signal transduction system"/>
    <property type="evidence" value="ECO:0007669"/>
    <property type="project" value="InterPro"/>
</dbReference>
<proteinExistence type="predicted"/>
<evidence type="ECO:0000256" key="3">
    <source>
        <dbReference type="SAM" id="Phobius"/>
    </source>
</evidence>
<dbReference type="EMBL" id="UGMX01000002">
    <property type="protein sequence ID" value="STW04799.1"/>
    <property type="molecule type" value="Genomic_DNA"/>
</dbReference>
<sequence length="265" mass="30521">MSKIFLINEVVAFYPEKNLLVNNGPGGKKQILGRPGSRCLEILLEEPGTIVSHQRLYDNAWQNSMVETSPNTLYQTILLVRKALKAVSESSEDFIITVPRKGFTFNENMRVAVEEVESQPESEHFSTESTTLVMARNDKWPQRFLLHLRIKPTFMLVVIMTIAILSLLMAGYKYFLLKQDDFAREYTYYQQVDSCILYLRQPVSLYKNEIELFLKKHQEVTSDCVLHPLRYISIVAKPVSFFVIGCNRSTGASRNCTSSYIRSER</sequence>
<reference evidence="5 6" key="1">
    <citation type="submission" date="2018-06" db="EMBL/GenBank/DDBJ databases">
        <authorList>
            <consortium name="Pathogen Informatics"/>
            <person name="Doyle S."/>
        </authorList>
    </citation>
    <scope>NUCLEOTIDE SEQUENCE [LARGE SCALE GENOMIC DNA]</scope>
    <source>
        <strain evidence="5 6">NCTC9149</strain>
    </source>
</reference>
<feature type="transmembrane region" description="Helical" evidence="3">
    <location>
        <begin position="153"/>
        <end position="175"/>
    </location>
</feature>
<dbReference type="Pfam" id="PF00486">
    <property type="entry name" value="Trans_reg_C"/>
    <property type="match status" value="1"/>
</dbReference>
<feature type="DNA-binding region" description="OmpR/PhoB-type" evidence="2">
    <location>
        <begin position="2"/>
        <end position="107"/>
    </location>
</feature>
<evidence type="ECO:0000259" key="4">
    <source>
        <dbReference type="PROSITE" id="PS51755"/>
    </source>
</evidence>
<dbReference type="SUPFAM" id="SSF46894">
    <property type="entry name" value="C-terminal effector domain of the bipartite response regulators"/>
    <property type="match status" value="1"/>
</dbReference>
<protein>
    <submittedName>
        <fullName evidence="5">Putative sensory transducer</fullName>
    </submittedName>
</protein>
<dbReference type="InterPro" id="IPR016032">
    <property type="entry name" value="Sig_transdc_resp-reg_C-effctor"/>
</dbReference>
<name>A0A7H4NX84_9ENTR</name>
<evidence type="ECO:0000313" key="5">
    <source>
        <dbReference type="EMBL" id="STW04799.1"/>
    </source>
</evidence>
<dbReference type="RefSeq" id="WP_325902808.1">
    <property type="nucleotide sequence ID" value="NZ_JAMWUA010000007.1"/>
</dbReference>
<accession>A0A7H4NX84</accession>
<dbReference type="InterPro" id="IPR036388">
    <property type="entry name" value="WH-like_DNA-bd_sf"/>
</dbReference>
<dbReference type="Proteomes" id="UP000254571">
    <property type="component" value="Unassembled WGS sequence"/>
</dbReference>
<evidence type="ECO:0000256" key="2">
    <source>
        <dbReference type="PROSITE-ProRule" id="PRU01091"/>
    </source>
</evidence>
<dbReference type="AlphaFoldDB" id="A0A7H4NX84"/>
<comment type="caution">
    <text evidence="5">The sequence shown here is derived from an EMBL/GenBank/DDBJ whole genome shotgun (WGS) entry which is preliminary data.</text>
</comment>
<dbReference type="SMART" id="SM00862">
    <property type="entry name" value="Trans_reg_C"/>
    <property type="match status" value="1"/>
</dbReference>
<dbReference type="Gene3D" id="1.10.10.10">
    <property type="entry name" value="Winged helix-like DNA-binding domain superfamily/Winged helix DNA-binding domain"/>
    <property type="match status" value="1"/>
</dbReference>
<keyword evidence="3" id="KW-0472">Membrane</keyword>
<keyword evidence="3" id="KW-0812">Transmembrane</keyword>
<feature type="domain" description="OmpR/PhoB-type" evidence="4">
    <location>
        <begin position="2"/>
        <end position="107"/>
    </location>
</feature>
<evidence type="ECO:0000256" key="1">
    <source>
        <dbReference type="ARBA" id="ARBA00023125"/>
    </source>
</evidence>
<gene>
    <name evidence="5" type="ORF">NCTC9149_01156</name>
</gene>
<organism evidence="5 6">
    <name type="scientific">Klebsiella grimontii</name>
    <dbReference type="NCBI Taxonomy" id="2058152"/>
    <lineage>
        <taxon>Bacteria</taxon>
        <taxon>Pseudomonadati</taxon>
        <taxon>Pseudomonadota</taxon>
        <taxon>Gammaproteobacteria</taxon>
        <taxon>Enterobacterales</taxon>
        <taxon>Enterobacteriaceae</taxon>
        <taxon>Klebsiella/Raoultella group</taxon>
        <taxon>Klebsiella</taxon>
    </lineage>
</organism>
<dbReference type="GO" id="GO:0003677">
    <property type="term" value="F:DNA binding"/>
    <property type="evidence" value="ECO:0007669"/>
    <property type="project" value="UniProtKB-UniRule"/>
</dbReference>
<dbReference type="GO" id="GO:0006355">
    <property type="term" value="P:regulation of DNA-templated transcription"/>
    <property type="evidence" value="ECO:0007669"/>
    <property type="project" value="InterPro"/>
</dbReference>
<keyword evidence="1 2" id="KW-0238">DNA-binding</keyword>
<dbReference type="PROSITE" id="PS51755">
    <property type="entry name" value="OMPR_PHOB"/>
    <property type="match status" value="1"/>
</dbReference>
<dbReference type="InterPro" id="IPR001867">
    <property type="entry name" value="OmpR/PhoB-type_DNA-bd"/>
</dbReference>